<comment type="caution">
    <text evidence="2">The sequence shown here is derived from an EMBL/GenBank/DDBJ whole genome shotgun (WGS) entry which is preliminary data.</text>
</comment>
<feature type="transmembrane region" description="Helical" evidence="1">
    <location>
        <begin position="28"/>
        <end position="46"/>
    </location>
</feature>
<protein>
    <submittedName>
        <fullName evidence="2">Uncharacterized protein</fullName>
    </submittedName>
</protein>
<evidence type="ECO:0000256" key="1">
    <source>
        <dbReference type="SAM" id="Phobius"/>
    </source>
</evidence>
<evidence type="ECO:0000313" key="3">
    <source>
        <dbReference type="Proteomes" id="UP000239210"/>
    </source>
</evidence>
<keyword evidence="1" id="KW-0812">Transmembrane</keyword>
<keyword evidence="1" id="KW-1133">Transmembrane helix</keyword>
<gene>
    <name evidence="2" type="ORF">LY71_11051</name>
</gene>
<dbReference type="EMBL" id="PVTG01000010">
    <property type="protein sequence ID" value="PRY48165.1"/>
    <property type="molecule type" value="Genomic_DNA"/>
</dbReference>
<dbReference type="InterPro" id="IPR036259">
    <property type="entry name" value="MFS_trans_sf"/>
</dbReference>
<feature type="transmembrane region" description="Helical" evidence="1">
    <location>
        <begin position="109"/>
        <end position="128"/>
    </location>
</feature>
<dbReference type="OrthoDB" id="9859693at2"/>
<feature type="transmembrane region" description="Helical" evidence="1">
    <location>
        <begin position="52"/>
        <end position="74"/>
    </location>
</feature>
<keyword evidence="1" id="KW-0472">Membrane</keyword>
<dbReference type="RefSeq" id="WP_106278427.1">
    <property type="nucleotide sequence ID" value="NZ_PVTG01000010.1"/>
</dbReference>
<accession>A0A2T0TR58</accession>
<name>A0A2T0TR58_9ACTN</name>
<sequence>MSSTSAPTGAPDVSLRIRDRTGPFTRTLVAWAGIATAVAAALAVAVDAPQVVRLVTVLAFVCAGPGAAVLAHVATSRQSTAWALTNVLSLAVWGIGSAVMAWLNAWSPTTLLLVLAAGTVASCAVALLRTRRTGR</sequence>
<keyword evidence="3" id="KW-1185">Reference proteome</keyword>
<reference evidence="2 3" key="1">
    <citation type="submission" date="2018-03" db="EMBL/GenBank/DDBJ databases">
        <title>Genomic Encyclopedia of Archaeal and Bacterial Type Strains, Phase II (KMG-II): from individual species to whole genera.</title>
        <authorList>
            <person name="Goeker M."/>
        </authorList>
    </citation>
    <scope>NUCLEOTIDE SEQUENCE [LARGE SCALE GENOMIC DNA]</scope>
    <source>
        <strain evidence="2 3">DSM 45416</strain>
    </source>
</reference>
<feature type="transmembrane region" description="Helical" evidence="1">
    <location>
        <begin position="81"/>
        <end position="103"/>
    </location>
</feature>
<dbReference type="SUPFAM" id="SSF103473">
    <property type="entry name" value="MFS general substrate transporter"/>
    <property type="match status" value="1"/>
</dbReference>
<proteinExistence type="predicted"/>
<dbReference type="Proteomes" id="UP000239210">
    <property type="component" value="Unassembled WGS sequence"/>
</dbReference>
<evidence type="ECO:0000313" key="2">
    <source>
        <dbReference type="EMBL" id="PRY48165.1"/>
    </source>
</evidence>
<dbReference type="AlphaFoldDB" id="A0A2T0TR58"/>
<dbReference type="Gene3D" id="1.20.1250.20">
    <property type="entry name" value="MFS general substrate transporter like domains"/>
    <property type="match status" value="1"/>
</dbReference>
<organism evidence="2 3">
    <name type="scientific">Geodermatophilus tzadiensis</name>
    <dbReference type="NCBI Taxonomy" id="1137988"/>
    <lineage>
        <taxon>Bacteria</taxon>
        <taxon>Bacillati</taxon>
        <taxon>Actinomycetota</taxon>
        <taxon>Actinomycetes</taxon>
        <taxon>Geodermatophilales</taxon>
        <taxon>Geodermatophilaceae</taxon>
        <taxon>Geodermatophilus</taxon>
    </lineage>
</organism>